<dbReference type="AlphaFoldDB" id="F9NXF9"/>
<evidence type="ECO:0000313" key="2">
    <source>
        <dbReference type="EMBL" id="EGR95566.1"/>
    </source>
</evidence>
<keyword evidence="1" id="KW-0812">Transmembrane</keyword>
<keyword evidence="1" id="KW-0472">Membrane</keyword>
<dbReference type="EMBL" id="AFUN01000038">
    <property type="protein sequence ID" value="EGR95566.1"/>
    <property type="molecule type" value="Genomic_DNA"/>
</dbReference>
<name>F9NXF9_9ACTN</name>
<evidence type="ECO:0000313" key="3">
    <source>
        <dbReference type="Proteomes" id="UP000007832"/>
    </source>
</evidence>
<proteinExistence type="predicted"/>
<reference evidence="2 3" key="1">
    <citation type="submission" date="2011-07" db="EMBL/GenBank/DDBJ databases">
        <title>Genome Sequence of Propionibacterium acnes SK182B-JCVI.</title>
        <authorList>
            <person name="Durkin A.S."/>
            <person name="Madupu R."/>
            <person name="Hostetler J."/>
            <person name="Radune D."/>
            <person name="Torralba M."/>
            <person name="Methe B."/>
            <person name="Sutton G."/>
            <person name="Strausberg R.L."/>
            <person name="Nelson K.E."/>
        </authorList>
    </citation>
    <scope>NUCLEOTIDE SEQUENCE [LARGE SCALE GENOMIC DNA]</scope>
    <source>
        <strain evidence="2 3">SK182B-JCVI</strain>
    </source>
</reference>
<feature type="transmembrane region" description="Helical" evidence="1">
    <location>
        <begin position="20"/>
        <end position="40"/>
    </location>
</feature>
<gene>
    <name evidence="2" type="ORF">HMPREF1162_2138</name>
</gene>
<accession>F9NXF9</accession>
<protein>
    <submittedName>
        <fullName evidence="2">Uncharacterized protein</fullName>
    </submittedName>
</protein>
<dbReference type="PATRIC" id="fig|1051006.4.peg.1876"/>
<comment type="caution">
    <text evidence="2">The sequence shown here is derived from an EMBL/GenBank/DDBJ whole genome shotgun (WGS) entry which is preliminary data.</text>
</comment>
<organism evidence="2 3">
    <name type="scientific">[Propionibacterium] namnetense SK182B-JCVI</name>
    <dbReference type="NCBI Taxonomy" id="1051006"/>
    <lineage>
        <taxon>Bacteria</taxon>
        <taxon>Bacillati</taxon>
        <taxon>Actinomycetota</taxon>
        <taxon>Actinomycetes</taxon>
        <taxon>Propionibacteriales</taxon>
        <taxon>Propionibacteriaceae</taxon>
        <taxon>Cutibacterium</taxon>
    </lineage>
</organism>
<dbReference type="Proteomes" id="UP000007832">
    <property type="component" value="Unassembled WGS sequence"/>
</dbReference>
<keyword evidence="1" id="KW-1133">Transmembrane helix</keyword>
<evidence type="ECO:0000256" key="1">
    <source>
        <dbReference type="SAM" id="Phobius"/>
    </source>
</evidence>
<sequence length="45" mass="4859">MIGTVVGVAVLGVVSRELDYSVFVMFFFGASEVSTISTILKTKCR</sequence>